<evidence type="ECO:0000313" key="2">
    <source>
        <dbReference type="Proteomes" id="UP000516705"/>
    </source>
</evidence>
<dbReference type="EMBL" id="CP054153">
    <property type="protein sequence ID" value="QMI51947.1"/>
    <property type="molecule type" value="Genomic_DNA"/>
</dbReference>
<reference evidence="1 2" key="1">
    <citation type="journal article" date="2020" name="Microbiol. Resour. Announc.">
        <title>Complete Genome Sequence of Streptococcus salivarius DB-B5, a Novel Probiotic Candidate Isolated from the Supragingival Plaque of a Healthy Female Subject.</title>
        <authorList>
            <person name="Fields F.R."/>
            <person name="Li X."/>
            <person name="Navarre W.W."/>
            <person name="Naito M."/>
        </authorList>
    </citation>
    <scope>NUCLEOTIDE SEQUENCE [LARGE SCALE GENOMIC DNA]</scope>
    <source>
        <strain evidence="1 2">DB-B5</strain>
    </source>
</reference>
<organism evidence="1 2">
    <name type="scientific">Streptococcus salivarius</name>
    <dbReference type="NCBI Taxonomy" id="1304"/>
    <lineage>
        <taxon>Bacteria</taxon>
        <taxon>Bacillati</taxon>
        <taxon>Bacillota</taxon>
        <taxon>Bacilli</taxon>
        <taxon>Lactobacillales</taxon>
        <taxon>Streptococcaceae</taxon>
        <taxon>Streptococcus</taxon>
    </lineage>
</organism>
<sequence>MAHNGFKGKVQVKNIKKVILDSAGIYVDYTYSEETYDNQNISVDGSITFKLDWTVDREDYYTPSLYSETYLQQKSVKKEEQKLFKELKKQSLGLDIEDFSFRDNTLIDQEAGNRRKHLAEENRKNGKNDFYGYYQIPYQTMLDEHLVTMEIKVHDSKNISKEDLKEAVTKLDASKLPDGEYEFYFFTTDEDSSDYNKDKYIHYTFNIQDGKVIQDDDD</sequence>
<accession>A0A7L6WPB7</accession>
<evidence type="ECO:0000313" key="1">
    <source>
        <dbReference type="EMBL" id="QMI51947.1"/>
    </source>
</evidence>
<dbReference type="Proteomes" id="UP000516705">
    <property type="component" value="Chromosome"/>
</dbReference>
<gene>
    <name evidence="1" type="ORF">HRE60_03915</name>
</gene>
<name>A0A7L6WPB7_STRSL</name>
<protein>
    <submittedName>
        <fullName evidence="1">Uncharacterized protein</fullName>
    </submittedName>
</protein>
<proteinExistence type="predicted"/>
<dbReference type="AlphaFoldDB" id="A0A7L6WPB7"/>